<dbReference type="PROSITE" id="PS50995">
    <property type="entry name" value="HTH_MARR_2"/>
    <property type="match status" value="1"/>
</dbReference>
<protein>
    <submittedName>
        <fullName evidence="5">MarR family transcriptional regulator</fullName>
    </submittedName>
</protein>
<dbReference type="Proteomes" id="UP000474967">
    <property type="component" value="Unassembled WGS sequence"/>
</dbReference>
<comment type="caution">
    <text evidence="5">The sequence shown here is derived from an EMBL/GenBank/DDBJ whole genome shotgun (WGS) entry which is preliminary data.</text>
</comment>
<dbReference type="SMART" id="SM00347">
    <property type="entry name" value="HTH_MARR"/>
    <property type="match status" value="1"/>
</dbReference>
<evidence type="ECO:0000256" key="1">
    <source>
        <dbReference type="ARBA" id="ARBA00023015"/>
    </source>
</evidence>
<dbReference type="GO" id="GO:0003677">
    <property type="term" value="F:DNA binding"/>
    <property type="evidence" value="ECO:0007669"/>
    <property type="project" value="UniProtKB-KW"/>
</dbReference>
<evidence type="ECO:0000313" key="6">
    <source>
        <dbReference type="Proteomes" id="UP000474967"/>
    </source>
</evidence>
<sequence>MSSTPVSTIATDRPKRVSTHDLSTALRIGVARLGRRLRAEKADDEVSDAQISALALLVREGAHTLGELSERERVTPPSMNRTVNCLADSGFIVRVADPADGRKVVVTPTEKGRELVAETRRRRDAWLYQRLRTLTPEQRRTLADAAAIMRELADS</sequence>
<dbReference type="Gene3D" id="1.10.10.10">
    <property type="entry name" value="Winged helix-like DNA-binding domain superfamily/Winged helix DNA-binding domain"/>
    <property type="match status" value="1"/>
</dbReference>
<dbReference type="EMBL" id="JAAGWY010000001">
    <property type="protein sequence ID" value="NEN05611.1"/>
    <property type="molecule type" value="Genomic_DNA"/>
</dbReference>
<feature type="domain" description="HTH marR-type" evidence="4">
    <location>
        <begin position="19"/>
        <end position="154"/>
    </location>
</feature>
<evidence type="ECO:0000256" key="3">
    <source>
        <dbReference type="ARBA" id="ARBA00023163"/>
    </source>
</evidence>
<dbReference type="SUPFAM" id="SSF46785">
    <property type="entry name" value="Winged helix' DNA-binding domain"/>
    <property type="match status" value="1"/>
</dbReference>
<name>A0A6L9XW05_9MICO</name>
<organism evidence="5 6">
    <name type="scientific">Leifsonia tongyongensis</name>
    <dbReference type="NCBI Taxonomy" id="1268043"/>
    <lineage>
        <taxon>Bacteria</taxon>
        <taxon>Bacillati</taxon>
        <taxon>Actinomycetota</taxon>
        <taxon>Actinomycetes</taxon>
        <taxon>Micrococcales</taxon>
        <taxon>Microbacteriaceae</taxon>
        <taxon>Leifsonia</taxon>
    </lineage>
</organism>
<gene>
    <name evidence="5" type="ORF">G3T36_06965</name>
</gene>
<dbReference type="InterPro" id="IPR023187">
    <property type="entry name" value="Tscrpt_reg_MarR-type_CS"/>
</dbReference>
<dbReference type="InterPro" id="IPR036390">
    <property type="entry name" value="WH_DNA-bd_sf"/>
</dbReference>
<evidence type="ECO:0000256" key="2">
    <source>
        <dbReference type="ARBA" id="ARBA00023125"/>
    </source>
</evidence>
<keyword evidence="1" id="KW-0805">Transcription regulation</keyword>
<dbReference type="AlphaFoldDB" id="A0A6L9XW05"/>
<dbReference type="Pfam" id="PF01047">
    <property type="entry name" value="MarR"/>
    <property type="match status" value="1"/>
</dbReference>
<keyword evidence="6" id="KW-1185">Reference proteome</keyword>
<accession>A0A6L9XW05</accession>
<evidence type="ECO:0000259" key="4">
    <source>
        <dbReference type="PROSITE" id="PS50995"/>
    </source>
</evidence>
<dbReference type="InterPro" id="IPR000835">
    <property type="entry name" value="HTH_MarR-typ"/>
</dbReference>
<evidence type="ECO:0000313" key="5">
    <source>
        <dbReference type="EMBL" id="NEN05611.1"/>
    </source>
</evidence>
<dbReference type="PANTHER" id="PTHR39515:SF2">
    <property type="entry name" value="HTH-TYPE TRANSCRIPTIONAL REGULATOR RV0880"/>
    <property type="match status" value="1"/>
</dbReference>
<dbReference type="PANTHER" id="PTHR39515">
    <property type="entry name" value="CONSERVED PROTEIN"/>
    <property type="match status" value="1"/>
</dbReference>
<dbReference type="InterPro" id="IPR052526">
    <property type="entry name" value="HTH-type_Bedaq_tolerance"/>
</dbReference>
<reference evidence="5 6" key="1">
    <citation type="journal article" date="2014" name="J. Microbiol.">
        <title>Diaminobutyricibacter tongyongensis gen. nov., sp. nov. and Homoserinibacter gongjuensis gen. nov., sp. nov. belong to the family Microbacteriaceae.</title>
        <authorList>
            <person name="Kim S.J."/>
            <person name="Ahn J.H."/>
            <person name="Weon H.Y."/>
            <person name="Hamada M."/>
            <person name="Suzuki K."/>
            <person name="Kwon S.W."/>
        </authorList>
    </citation>
    <scope>NUCLEOTIDE SEQUENCE [LARGE SCALE GENOMIC DNA]</scope>
    <source>
        <strain evidence="5 6">NBRC 108724</strain>
    </source>
</reference>
<proteinExistence type="predicted"/>
<dbReference type="RefSeq" id="WP_163288800.1">
    <property type="nucleotide sequence ID" value="NZ_JAAGWY010000001.1"/>
</dbReference>
<dbReference type="PROSITE" id="PS01117">
    <property type="entry name" value="HTH_MARR_1"/>
    <property type="match status" value="1"/>
</dbReference>
<keyword evidence="3" id="KW-0804">Transcription</keyword>
<dbReference type="InterPro" id="IPR036388">
    <property type="entry name" value="WH-like_DNA-bd_sf"/>
</dbReference>
<dbReference type="GO" id="GO:0003700">
    <property type="term" value="F:DNA-binding transcription factor activity"/>
    <property type="evidence" value="ECO:0007669"/>
    <property type="project" value="InterPro"/>
</dbReference>
<keyword evidence="2" id="KW-0238">DNA-binding</keyword>